<keyword evidence="1" id="KW-0808">Transferase</keyword>
<sequence>MLPWLNLGLPRTTSPAQTNHALNLSSYLARLVASGQATSRSELARVTGLARSTVSEHLLPLLRIGLIAEHEAEAGARGRPPSVLTLNPQAGVILAADIGAAKGRLAIADFGQHFIVERSIQTDVARGPDTVLAEVRTAFLQMLAERQIDARNVRLIVVGLPAPVDFASGMPVRPPIMPGWDNYPVPASFQQEFSAPVLVDNDVNLMALGEARCRPATQCPLLYVKASTGIGCGIVTHDGQLHRGADGAAGDIGHVRVPGHEEPCRCGAYGCIEAFASYGAILRKVGGDVGGDPGEAQLSALVRTAAGEIGEVIAMLVHFFNPAVIVLGGRMTQFGDEMLAGVRSVVYRRALPLATRKLSVELSTLGNRAGIIGAVVLGVEHVLSPQGLRSMMPTTE</sequence>
<organism evidence="1 2">
    <name type="scientific">Povalibacter uvarum</name>
    <dbReference type="NCBI Taxonomy" id="732238"/>
    <lineage>
        <taxon>Bacteria</taxon>
        <taxon>Pseudomonadati</taxon>
        <taxon>Pseudomonadota</taxon>
        <taxon>Gammaproteobacteria</taxon>
        <taxon>Steroidobacterales</taxon>
        <taxon>Steroidobacteraceae</taxon>
        <taxon>Povalibacter</taxon>
    </lineage>
</organism>
<dbReference type="Gene3D" id="3.30.420.40">
    <property type="match status" value="2"/>
</dbReference>
<keyword evidence="2" id="KW-1185">Reference proteome</keyword>
<comment type="caution">
    <text evidence="1">The sequence shown here is derived from an EMBL/GenBank/DDBJ whole genome shotgun (WGS) entry which is preliminary data.</text>
</comment>
<name>A0A841HGL1_9GAMM</name>
<dbReference type="InterPro" id="IPR043129">
    <property type="entry name" value="ATPase_NBD"/>
</dbReference>
<protein>
    <submittedName>
        <fullName evidence="1">Putative NBD/HSP70 family sugar kinase</fullName>
    </submittedName>
</protein>
<evidence type="ECO:0000313" key="2">
    <source>
        <dbReference type="Proteomes" id="UP000588068"/>
    </source>
</evidence>
<dbReference type="PANTHER" id="PTHR18964:SF173">
    <property type="entry name" value="GLUCOKINASE"/>
    <property type="match status" value="1"/>
</dbReference>
<dbReference type="Proteomes" id="UP000588068">
    <property type="component" value="Unassembled WGS sequence"/>
</dbReference>
<dbReference type="AlphaFoldDB" id="A0A841HGL1"/>
<dbReference type="Pfam" id="PF00480">
    <property type="entry name" value="ROK"/>
    <property type="match status" value="1"/>
</dbReference>
<dbReference type="InterPro" id="IPR000600">
    <property type="entry name" value="ROK"/>
</dbReference>
<dbReference type="PANTHER" id="PTHR18964">
    <property type="entry name" value="ROK (REPRESSOR, ORF, KINASE) FAMILY"/>
    <property type="match status" value="1"/>
</dbReference>
<dbReference type="InterPro" id="IPR036388">
    <property type="entry name" value="WH-like_DNA-bd_sf"/>
</dbReference>
<proteinExistence type="predicted"/>
<accession>A0A841HGL1</accession>
<evidence type="ECO:0000313" key="1">
    <source>
        <dbReference type="EMBL" id="MBB6092261.1"/>
    </source>
</evidence>
<dbReference type="SUPFAM" id="SSF46785">
    <property type="entry name" value="Winged helix' DNA-binding domain"/>
    <property type="match status" value="1"/>
</dbReference>
<dbReference type="CDD" id="cd23763">
    <property type="entry name" value="ASKHA_ATPase_ROK"/>
    <property type="match status" value="1"/>
</dbReference>
<dbReference type="InterPro" id="IPR036390">
    <property type="entry name" value="WH_DNA-bd_sf"/>
</dbReference>
<dbReference type="Gene3D" id="1.10.10.10">
    <property type="entry name" value="Winged helix-like DNA-binding domain superfamily/Winged helix DNA-binding domain"/>
    <property type="match status" value="1"/>
</dbReference>
<dbReference type="EMBL" id="JACHHZ010000001">
    <property type="protein sequence ID" value="MBB6092261.1"/>
    <property type="molecule type" value="Genomic_DNA"/>
</dbReference>
<reference evidence="1 2" key="1">
    <citation type="submission" date="2020-08" db="EMBL/GenBank/DDBJ databases">
        <title>Genomic Encyclopedia of Type Strains, Phase IV (KMG-IV): sequencing the most valuable type-strain genomes for metagenomic binning, comparative biology and taxonomic classification.</title>
        <authorList>
            <person name="Goeker M."/>
        </authorList>
    </citation>
    <scope>NUCLEOTIDE SEQUENCE [LARGE SCALE GENOMIC DNA]</scope>
    <source>
        <strain evidence="1 2">DSM 26723</strain>
    </source>
</reference>
<gene>
    <name evidence="1" type="ORF">HNQ60_001107</name>
</gene>
<dbReference type="RefSeq" id="WP_184329999.1">
    <property type="nucleotide sequence ID" value="NZ_JACHHZ010000001.1"/>
</dbReference>
<keyword evidence="1" id="KW-0418">Kinase</keyword>
<dbReference type="SUPFAM" id="SSF53067">
    <property type="entry name" value="Actin-like ATPase domain"/>
    <property type="match status" value="1"/>
</dbReference>
<dbReference type="GO" id="GO:0016301">
    <property type="term" value="F:kinase activity"/>
    <property type="evidence" value="ECO:0007669"/>
    <property type="project" value="UniProtKB-KW"/>
</dbReference>